<dbReference type="InterPro" id="IPR000719">
    <property type="entry name" value="Prot_kinase_dom"/>
</dbReference>
<dbReference type="AlphaFoldDB" id="A0AA39F2Q9"/>
<feature type="compositionally biased region" description="Polar residues" evidence="8">
    <location>
        <begin position="1"/>
        <end position="11"/>
    </location>
</feature>
<proteinExistence type="inferred from homology"/>
<evidence type="ECO:0008006" key="13">
    <source>
        <dbReference type="Google" id="ProtNLM"/>
    </source>
</evidence>
<evidence type="ECO:0000256" key="6">
    <source>
        <dbReference type="PROSITE-ProRule" id="PRU10141"/>
    </source>
</evidence>
<dbReference type="InterPro" id="IPR017441">
    <property type="entry name" value="Protein_kinase_ATP_BS"/>
</dbReference>
<dbReference type="SUPFAM" id="SSF56112">
    <property type="entry name" value="Protein kinase-like (PK-like)"/>
    <property type="match status" value="1"/>
</dbReference>
<organism evidence="11 12">
    <name type="scientific">Microctonus hyperodae</name>
    <name type="common">Parasitoid wasp</name>
    <dbReference type="NCBI Taxonomy" id="165561"/>
    <lineage>
        <taxon>Eukaryota</taxon>
        <taxon>Metazoa</taxon>
        <taxon>Ecdysozoa</taxon>
        <taxon>Arthropoda</taxon>
        <taxon>Hexapoda</taxon>
        <taxon>Insecta</taxon>
        <taxon>Pterygota</taxon>
        <taxon>Neoptera</taxon>
        <taxon>Endopterygota</taxon>
        <taxon>Hymenoptera</taxon>
        <taxon>Apocrita</taxon>
        <taxon>Ichneumonoidea</taxon>
        <taxon>Braconidae</taxon>
        <taxon>Euphorinae</taxon>
        <taxon>Microctonus</taxon>
    </lineage>
</organism>
<evidence type="ECO:0000256" key="2">
    <source>
        <dbReference type="ARBA" id="ARBA00022679"/>
    </source>
</evidence>
<dbReference type="Gene3D" id="3.30.200.20">
    <property type="entry name" value="Phosphorylase Kinase, domain 1"/>
    <property type="match status" value="1"/>
</dbReference>
<dbReference type="InterPro" id="IPR008271">
    <property type="entry name" value="Ser/Thr_kinase_AS"/>
</dbReference>
<evidence type="ECO:0000256" key="3">
    <source>
        <dbReference type="ARBA" id="ARBA00022741"/>
    </source>
</evidence>
<dbReference type="GO" id="GO:0005829">
    <property type="term" value="C:cytosol"/>
    <property type="evidence" value="ECO:0007669"/>
    <property type="project" value="TreeGrafter"/>
</dbReference>
<dbReference type="GO" id="GO:0005634">
    <property type="term" value="C:nucleus"/>
    <property type="evidence" value="ECO:0007669"/>
    <property type="project" value="TreeGrafter"/>
</dbReference>
<dbReference type="FunFam" id="1.10.510.10:FF:000005">
    <property type="entry name" value="cAMP-dependent protein kinase catalytic subunit alpha"/>
    <property type="match status" value="1"/>
</dbReference>
<dbReference type="PROSITE" id="PS00108">
    <property type="entry name" value="PROTEIN_KINASE_ST"/>
    <property type="match status" value="1"/>
</dbReference>
<dbReference type="PROSITE" id="PS50011">
    <property type="entry name" value="PROTEIN_KINASE_DOM"/>
    <property type="match status" value="1"/>
</dbReference>
<dbReference type="Proteomes" id="UP001168972">
    <property type="component" value="Unassembled WGS sequence"/>
</dbReference>
<comment type="similarity">
    <text evidence="7">Belongs to the protein kinase superfamily.</text>
</comment>
<dbReference type="GO" id="GO:0005524">
    <property type="term" value="F:ATP binding"/>
    <property type="evidence" value="ECO:0007669"/>
    <property type="project" value="UniProtKB-UniRule"/>
</dbReference>
<dbReference type="GO" id="GO:0005952">
    <property type="term" value="C:cAMP-dependent protein kinase complex"/>
    <property type="evidence" value="ECO:0007669"/>
    <property type="project" value="TreeGrafter"/>
</dbReference>
<dbReference type="PANTHER" id="PTHR24353:SF152">
    <property type="entry name" value="UT01108P-RELATED"/>
    <property type="match status" value="1"/>
</dbReference>
<evidence type="ECO:0000256" key="8">
    <source>
        <dbReference type="SAM" id="MobiDB-lite"/>
    </source>
</evidence>
<keyword evidence="1 7" id="KW-0723">Serine/threonine-protein kinase</keyword>
<comment type="caution">
    <text evidence="11">The sequence shown here is derived from an EMBL/GenBank/DDBJ whole genome shotgun (WGS) entry which is preliminary data.</text>
</comment>
<protein>
    <recommendedName>
        <fullName evidence="13">cAMP-dependent protein kinase catalytic subunit</fullName>
    </recommendedName>
</protein>
<feature type="domain" description="AGC-kinase C-terminal" evidence="10">
    <location>
        <begin position="322"/>
        <end position="374"/>
    </location>
</feature>
<dbReference type="PROSITE" id="PS00107">
    <property type="entry name" value="PROTEIN_KINASE_ATP"/>
    <property type="match status" value="1"/>
</dbReference>
<dbReference type="PROSITE" id="PS51285">
    <property type="entry name" value="AGC_KINASE_CTER"/>
    <property type="match status" value="1"/>
</dbReference>
<name>A0AA39F2Q9_MICHY</name>
<dbReference type="PANTHER" id="PTHR24353">
    <property type="entry name" value="CYCLIC NUCLEOTIDE-DEPENDENT PROTEIN KINASE"/>
    <property type="match status" value="1"/>
</dbReference>
<dbReference type="FunFam" id="3.30.200.20:FF:000042">
    <property type="entry name" value="Aurora kinase A"/>
    <property type="match status" value="1"/>
</dbReference>
<dbReference type="GO" id="GO:0004691">
    <property type="term" value="F:cAMP-dependent protein kinase activity"/>
    <property type="evidence" value="ECO:0007669"/>
    <property type="project" value="TreeGrafter"/>
</dbReference>
<reference evidence="11" key="2">
    <citation type="submission" date="2023-03" db="EMBL/GenBank/DDBJ databases">
        <authorList>
            <person name="Inwood S.N."/>
            <person name="Skelly J.G."/>
            <person name="Guhlin J."/>
            <person name="Harrop T.W.R."/>
            <person name="Goldson S.G."/>
            <person name="Dearden P.K."/>
        </authorList>
    </citation>
    <scope>NUCLEOTIDE SEQUENCE</scope>
    <source>
        <strain evidence="11">Lincoln</strain>
        <tissue evidence="11">Whole body</tissue>
    </source>
</reference>
<dbReference type="InterPro" id="IPR011009">
    <property type="entry name" value="Kinase-like_dom_sf"/>
</dbReference>
<evidence type="ECO:0000313" key="11">
    <source>
        <dbReference type="EMBL" id="KAK0161868.1"/>
    </source>
</evidence>
<keyword evidence="3 6" id="KW-0547">Nucleotide-binding</keyword>
<evidence type="ECO:0000256" key="5">
    <source>
        <dbReference type="ARBA" id="ARBA00022840"/>
    </source>
</evidence>
<keyword evidence="12" id="KW-1185">Reference proteome</keyword>
<keyword evidence="4" id="KW-0418">Kinase</keyword>
<evidence type="ECO:0000259" key="9">
    <source>
        <dbReference type="PROSITE" id="PS50011"/>
    </source>
</evidence>
<keyword evidence="2" id="KW-0808">Transferase</keyword>
<dbReference type="GO" id="GO:0007476">
    <property type="term" value="P:imaginal disc-derived wing morphogenesis"/>
    <property type="evidence" value="ECO:0007669"/>
    <property type="project" value="UniProtKB-ARBA"/>
</dbReference>
<reference evidence="11" key="1">
    <citation type="journal article" date="2023" name="bioRxiv">
        <title>Scaffold-level genome assemblies of two parasitoid biocontrol wasps reveal the parthenogenesis mechanism and an associated novel virus.</title>
        <authorList>
            <person name="Inwood S."/>
            <person name="Skelly J."/>
            <person name="Guhlin J."/>
            <person name="Harrop T."/>
            <person name="Goldson S."/>
            <person name="Dearden P."/>
        </authorList>
    </citation>
    <scope>NUCLEOTIDE SEQUENCE</scope>
    <source>
        <strain evidence="11">Lincoln</strain>
        <tissue evidence="11">Whole body</tissue>
    </source>
</reference>
<accession>A0AA39F2Q9</accession>
<feature type="domain" description="Protein kinase" evidence="9">
    <location>
        <begin position="67"/>
        <end position="321"/>
    </location>
</feature>
<dbReference type="InterPro" id="IPR000961">
    <property type="entry name" value="AGC-kinase_C"/>
</dbReference>
<evidence type="ECO:0000256" key="1">
    <source>
        <dbReference type="ARBA" id="ARBA00022527"/>
    </source>
</evidence>
<gene>
    <name evidence="11" type="ORF">PV327_008273</name>
</gene>
<dbReference type="Gene3D" id="1.10.510.10">
    <property type="entry name" value="Transferase(Phosphotransferase) domain 1"/>
    <property type="match status" value="1"/>
</dbReference>
<feature type="region of interest" description="Disordered" evidence="8">
    <location>
        <begin position="1"/>
        <end position="27"/>
    </location>
</feature>
<dbReference type="Pfam" id="PF00069">
    <property type="entry name" value="Pkinase"/>
    <property type="match status" value="1"/>
</dbReference>
<dbReference type="EMBL" id="JAQQBR010001834">
    <property type="protein sequence ID" value="KAK0161868.1"/>
    <property type="molecule type" value="Genomic_DNA"/>
</dbReference>
<evidence type="ECO:0000259" key="10">
    <source>
        <dbReference type="PROSITE" id="PS51285"/>
    </source>
</evidence>
<evidence type="ECO:0000256" key="7">
    <source>
        <dbReference type="RuleBase" id="RU000304"/>
    </source>
</evidence>
<dbReference type="SMART" id="SM00220">
    <property type="entry name" value="S_TKc"/>
    <property type="match status" value="1"/>
</dbReference>
<feature type="binding site" evidence="6">
    <location>
        <position position="96"/>
    </location>
    <ligand>
        <name>ATP</name>
        <dbReference type="ChEBI" id="CHEBI:30616"/>
    </ligand>
</feature>
<evidence type="ECO:0000313" key="12">
    <source>
        <dbReference type="Proteomes" id="UP001168972"/>
    </source>
</evidence>
<keyword evidence="5 6" id="KW-0067">ATP-binding</keyword>
<evidence type="ECO:0000256" key="4">
    <source>
        <dbReference type="ARBA" id="ARBA00022777"/>
    </source>
</evidence>
<sequence length="374" mass="43813">MRSSEGTGNRSSKSKDNLPLNNKENSVNEKTNDIKEYRIILDRLKAEFLRKWKRERKSNDSIKLTNFETIRTLGMGAFGRVMLVKHIATSDYYAMKILNKGKLIKSKQIQHTRNEKRVLQSLNYPFVVSMKYFFMDNSYVYMVLPFINGGELFTLLRRKGKFSERVSKFYAAQVLLALEYLHYCGLIYRDLKPENILLDCEGYLKITDFGFCKMINGRTWTLCGTPEYMAPEIILSKGYGISADWWSFGVLIYEMNAGYAPFYSNDPMKIYEKIVAGKFKFASNFGDELKDILKNTLQTDLTRRFGNLKNGAQDIKEHAWFHSINFNEIYQRKEKPVYVPACKNAGDDSNFERYKEEEHKIQSTNRYQKEFCDF</sequence>